<feature type="compositionally biased region" description="Basic and acidic residues" evidence="1">
    <location>
        <begin position="26"/>
        <end position="36"/>
    </location>
</feature>
<sequence>MATFVTVIKTLAAEYVRRIRDMPRALDRRDPRERTRLPGPVTIPTDIDSDVDEATAVALRASDST</sequence>
<dbReference type="AlphaFoldDB" id="W2YJR9"/>
<organism evidence="2 3">
    <name type="scientific">Phytophthora nicotianae P10297</name>
    <dbReference type="NCBI Taxonomy" id="1317064"/>
    <lineage>
        <taxon>Eukaryota</taxon>
        <taxon>Sar</taxon>
        <taxon>Stramenopiles</taxon>
        <taxon>Oomycota</taxon>
        <taxon>Peronosporomycetes</taxon>
        <taxon>Peronosporales</taxon>
        <taxon>Peronosporaceae</taxon>
        <taxon>Phytophthora</taxon>
    </lineage>
</organism>
<accession>W2YJR9</accession>
<proteinExistence type="predicted"/>
<protein>
    <submittedName>
        <fullName evidence="2">Uncharacterized protein</fullName>
    </submittedName>
</protein>
<gene>
    <name evidence="2" type="ORF">F442_16832</name>
</gene>
<name>W2YJR9_PHYNI</name>
<reference evidence="2 3" key="1">
    <citation type="submission" date="2013-11" db="EMBL/GenBank/DDBJ databases">
        <title>The Genome Sequence of Phytophthora parasitica P10297.</title>
        <authorList>
            <consortium name="The Broad Institute Genomics Platform"/>
            <person name="Russ C."/>
            <person name="Tyler B."/>
            <person name="Panabieres F."/>
            <person name="Shan W."/>
            <person name="Tripathy S."/>
            <person name="Grunwald N."/>
            <person name="Machado M."/>
            <person name="Johnson C.S."/>
            <person name="Walker B."/>
            <person name="Young S.K."/>
            <person name="Zeng Q."/>
            <person name="Gargeya S."/>
            <person name="Fitzgerald M."/>
            <person name="Haas B."/>
            <person name="Abouelleil A."/>
            <person name="Allen A.W."/>
            <person name="Alvarado L."/>
            <person name="Arachchi H.M."/>
            <person name="Berlin A.M."/>
            <person name="Chapman S.B."/>
            <person name="Gainer-Dewar J."/>
            <person name="Goldberg J."/>
            <person name="Griggs A."/>
            <person name="Gujja S."/>
            <person name="Hansen M."/>
            <person name="Howarth C."/>
            <person name="Imamovic A."/>
            <person name="Ireland A."/>
            <person name="Larimer J."/>
            <person name="McCowan C."/>
            <person name="Murphy C."/>
            <person name="Pearson M."/>
            <person name="Poon T.W."/>
            <person name="Priest M."/>
            <person name="Roberts A."/>
            <person name="Saif S."/>
            <person name="Shea T."/>
            <person name="Sisk P."/>
            <person name="Sykes S."/>
            <person name="Wortman J."/>
            <person name="Nusbaum C."/>
            <person name="Birren B."/>
        </authorList>
    </citation>
    <scope>NUCLEOTIDE SEQUENCE [LARGE SCALE GENOMIC DNA]</scope>
    <source>
        <strain evidence="2 3">P10297</strain>
    </source>
</reference>
<comment type="caution">
    <text evidence="2">The sequence shown here is derived from an EMBL/GenBank/DDBJ whole genome shotgun (WGS) entry which is preliminary data.</text>
</comment>
<evidence type="ECO:0000313" key="2">
    <source>
        <dbReference type="EMBL" id="ETP34923.1"/>
    </source>
</evidence>
<dbReference type="EMBL" id="ANIY01003567">
    <property type="protein sequence ID" value="ETP34923.1"/>
    <property type="molecule type" value="Genomic_DNA"/>
</dbReference>
<evidence type="ECO:0000313" key="3">
    <source>
        <dbReference type="Proteomes" id="UP000018948"/>
    </source>
</evidence>
<feature type="region of interest" description="Disordered" evidence="1">
    <location>
        <begin position="26"/>
        <end position="47"/>
    </location>
</feature>
<evidence type="ECO:0000256" key="1">
    <source>
        <dbReference type="SAM" id="MobiDB-lite"/>
    </source>
</evidence>
<dbReference type="OrthoDB" id="141438at2759"/>
<dbReference type="Proteomes" id="UP000018948">
    <property type="component" value="Unassembled WGS sequence"/>
</dbReference>